<proteinExistence type="predicted"/>
<comment type="caution">
    <text evidence="2">The sequence shown here is derived from an EMBL/GenBank/DDBJ whole genome shotgun (WGS) entry which is preliminary data.</text>
</comment>
<keyword evidence="3" id="KW-1185">Reference proteome</keyword>
<dbReference type="EMBL" id="JAXAVX010000002">
    <property type="protein sequence ID" value="MDX8151074.1"/>
    <property type="molecule type" value="Genomic_DNA"/>
</dbReference>
<feature type="region of interest" description="Disordered" evidence="1">
    <location>
        <begin position="96"/>
        <end position="117"/>
    </location>
</feature>
<evidence type="ECO:0000313" key="3">
    <source>
        <dbReference type="Proteomes" id="UP001277761"/>
    </source>
</evidence>
<feature type="region of interest" description="Disordered" evidence="1">
    <location>
        <begin position="1"/>
        <end position="26"/>
    </location>
</feature>
<accession>A0ABU4VGY1</accession>
<name>A0ABU4VGY1_9ACTN</name>
<gene>
    <name evidence="2" type="ORF">SK069_05680</name>
</gene>
<reference evidence="2 3" key="1">
    <citation type="submission" date="2023-11" db="EMBL/GenBank/DDBJ databases">
        <authorList>
            <person name="Xu M."/>
            <person name="Jiang T."/>
        </authorList>
    </citation>
    <scope>NUCLEOTIDE SEQUENCE [LARGE SCALE GENOMIC DNA]</scope>
    <source>
        <strain evidence="2 3">SD</strain>
    </source>
</reference>
<evidence type="ECO:0008006" key="4">
    <source>
        <dbReference type="Google" id="ProtNLM"/>
    </source>
</evidence>
<organism evidence="2 3">
    <name type="scientific">Patulibacter brassicae</name>
    <dbReference type="NCBI Taxonomy" id="1705717"/>
    <lineage>
        <taxon>Bacteria</taxon>
        <taxon>Bacillati</taxon>
        <taxon>Actinomycetota</taxon>
        <taxon>Thermoleophilia</taxon>
        <taxon>Solirubrobacterales</taxon>
        <taxon>Patulibacteraceae</taxon>
        <taxon>Patulibacter</taxon>
    </lineage>
</organism>
<dbReference type="Proteomes" id="UP001277761">
    <property type="component" value="Unassembled WGS sequence"/>
</dbReference>
<sequence length="117" mass="12295">MGEVIPIGEAAARRASRTGAPASTGPLTAADVAAAAAAGKRLYSAREIRRLLGGRSADSLRRDRKAGMPSYPIGVGPNAEHRYLLDRCLEFYARRGTPIAPPPADHDAGDHPDTHVA</sequence>
<dbReference type="RefSeq" id="WP_319953227.1">
    <property type="nucleotide sequence ID" value="NZ_JAXAVX010000002.1"/>
</dbReference>
<feature type="compositionally biased region" description="Basic and acidic residues" evidence="1">
    <location>
        <begin position="104"/>
        <end position="117"/>
    </location>
</feature>
<evidence type="ECO:0000256" key="1">
    <source>
        <dbReference type="SAM" id="MobiDB-lite"/>
    </source>
</evidence>
<protein>
    <recommendedName>
        <fullName evidence="4">DNA-binding protein</fullName>
    </recommendedName>
</protein>
<feature type="region of interest" description="Disordered" evidence="1">
    <location>
        <begin position="54"/>
        <end position="73"/>
    </location>
</feature>
<evidence type="ECO:0000313" key="2">
    <source>
        <dbReference type="EMBL" id="MDX8151074.1"/>
    </source>
</evidence>